<name>L1MAG2_9CORY</name>
<gene>
    <name evidence="1" type="ORF">HMPREF9997_02323</name>
</gene>
<dbReference type="EMBL" id="AMEM01000039">
    <property type="protein sequence ID" value="EKX88207.1"/>
    <property type="molecule type" value="Genomic_DNA"/>
</dbReference>
<dbReference type="HOGENOM" id="CLU_3024383_0_0_11"/>
<evidence type="ECO:0000313" key="2">
    <source>
        <dbReference type="Proteomes" id="UP000010445"/>
    </source>
</evidence>
<evidence type="ECO:0000313" key="1">
    <source>
        <dbReference type="EMBL" id="EKX88207.1"/>
    </source>
</evidence>
<dbReference type="AlphaFoldDB" id="L1MAG2"/>
<organism evidence="1 2">
    <name type="scientific">Corynebacterium durum F0235</name>
    <dbReference type="NCBI Taxonomy" id="1035195"/>
    <lineage>
        <taxon>Bacteria</taxon>
        <taxon>Bacillati</taxon>
        <taxon>Actinomycetota</taxon>
        <taxon>Actinomycetes</taxon>
        <taxon>Mycobacteriales</taxon>
        <taxon>Corynebacteriaceae</taxon>
        <taxon>Corynebacterium</taxon>
    </lineage>
</organism>
<sequence length="55" mass="6328">MLSMMECTHAEECSRSAKKFFTSALVQLFSWENSQKSPAWKNAVLLKVMVLFSQQ</sequence>
<reference evidence="1 2" key="1">
    <citation type="submission" date="2012-05" db="EMBL/GenBank/DDBJ databases">
        <authorList>
            <person name="Weinstock G."/>
            <person name="Sodergren E."/>
            <person name="Lobos E.A."/>
            <person name="Fulton L."/>
            <person name="Fulton R."/>
            <person name="Courtney L."/>
            <person name="Fronick C."/>
            <person name="O'Laughlin M."/>
            <person name="Godfrey J."/>
            <person name="Wilson R.M."/>
            <person name="Miner T."/>
            <person name="Farmer C."/>
            <person name="Delehaunty K."/>
            <person name="Cordes M."/>
            <person name="Minx P."/>
            <person name="Tomlinson C."/>
            <person name="Chen J."/>
            <person name="Wollam A."/>
            <person name="Pepin K.H."/>
            <person name="Bhonagiri V."/>
            <person name="Zhang X."/>
            <person name="Suruliraj S."/>
            <person name="Warren W."/>
            <person name="Mitreva M."/>
            <person name="Mardis E.R."/>
            <person name="Wilson R.K."/>
        </authorList>
    </citation>
    <scope>NUCLEOTIDE SEQUENCE [LARGE SCALE GENOMIC DNA]</scope>
    <source>
        <strain evidence="1 2">F0235</strain>
    </source>
</reference>
<accession>L1MAG2</accession>
<dbReference type="PATRIC" id="fig|1035195.3.peg.2077"/>
<proteinExistence type="predicted"/>
<protein>
    <submittedName>
        <fullName evidence="1">Uncharacterized protein</fullName>
    </submittedName>
</protein>
<keyword evidence="2" id="KW-1185">Reference proteome</keyword>
<dbReference type="STRING" id="1035195.HMPREF9997_02323"/>
<dbReference type="Proteomes" id="UP000010445">
    <property type="component" value="Unassembled WGS sequence"/>
</dbReference>
<comment type="caution">
    <text evidence="1">The sequence shown here is derived from an EMBL/GenBank/DDBJ whole genome shotgun (WGS) entry which is preliminary data.</text>
</comment>